<evidence type="ECO:0000313" key="2">
    <source>
        <dbReference type="Proteomes" id="UP000234271"/>
    </source>
</evidence>
<gene>
    <name evidence="1" type="ORF">BLE401_14925</name>
</gene>
<dbReference type="AlphaFoldDB" id="A0A2N9YHJ9"/>
<keyword evidence="2" id="KW-1185">Reference proteome</keyword>
<accession>A0A2N9YHJ9</accession>
<dbReference type="OrthoDB" id="378710at2"/>
<dbReference type="EMBL" id="CP018889">
    <property type="protein sequence ID" value="AUI69855.1"/>
    <property type="molecule type" value="Genomic_DNA"/>
</dbReference>
<evidence type="ECO:0008006" key="3">
    <source>
        <dbReference type="Google" id="ProtNLM"/>
    </source>
</evidence>
<protein>
    <recommendedName>
        <fullName evidence="3">Phage terminase large subunit</fullName>
    </recommendedName>
</protein>
<name>A0A2N9YHJ9_9GAMM</name>
<evidence type="ECO:0000313" key="1">
    <source>
        <dbReference type="EMBL" id="AUI69855.1"/>
    </source>
</evidence>
<dbReference type="STRING" id="288004.AL038_09375"/>
<reference evidence="2" key="1">
    <citation type="submission" date="2016-12" db="EMBL/GenBank/DDBJ databases">
        <title>Complete Genome Sequence of Beggiatoa leptomitiformis D-401.</title>
        <authorList>
            <person name="Fomenkov A."/>
            <person name="Vincze T."/>
            <person name="Grabovich M."/>
            <person name="Anton B.P."/>
            <person name="Dubinina G."/>
            <person name="Orlova M."/>
            <person name="Belousova E."/>
            <person name="Roberts R.J."/>
        </authorList>
    </citation>
    <scope>NUCLEOTIDE SEQUENCE [LARGE SCALE GENOMIC DNA]</scope>
    <source>
        <strain evidence="2">D-401</strain>
    </source>
</reference>
<proteinExistence type="predicted"/>
<dbReference type="KEGG" id="blep:AL038_09375"/>
<dbReference type="Proteomes" id="UP000234271">
    <property type="component" value="Chromosome"/>
</dbReference>
<organism evidence="1 2">
    <name type="scientific">Beggiatoa leptomitoformis</name>
    <dbReference type="NCBI Taxonomy" id="288004"/>
    <lineage>
        <taxon>Bacteria</taxon>
        <taxon>Pseudomonadati</taxon>
        <taxon>Pseudomonadota</taxon>
        <taxon>Gammaproteobacteria</taxon>
        <taxon>Thiotrichales</taxon>
        <taxon>Thiotrichaceae</taxon>
        <taxon>Beggiatoa</taxon>
    </lineage>
</organism>
<sequence>MDNSLTSKEFLQEIYAISQSLRQQLEAREHGLDPAPEAIEKRRKRVFASDFAFFAYNYFPHHIRGEASVFQKHFMERFPKLLTAKQGCKEWWIAPRGEAKTSLLCKIGCLWIATQAIQNKDLNYIVLLGAEASFPAKLVEVIKTELCFNPALTLDFPEIYGSTGLWRIGEIITANNVKFESFGADQAIRGTFHGASRPKVIIGDDLITDKEAKSPTERQNRWEWYERAVSYLGSPDGSVKALNVATVLNNDDPVSRAKKSIGHVVHHFKAIEQFPERMELWEECERIMRNEDKRAIDKMAKDGKVPTTEDLPSHKYYAKNKKQMNKGAVISWGTVRSLYWLMAQRANNPKAFLTEMQGEPRDDGEKVFTNLAFWVSPLAHWVYFGACDPSMGKGEKSDPSAILIGGWDVASHKLHIIEAKIKRRVTSALQYDIIKLQRQYNCLAWAFENNNAYEYMRLSFIQNAVQQGVPLPLIGVTATIPAETRIASLEEFITGIEPRILFHATHVQLLDELDTFPDPQNHHHYDGLTALHLLWMIAVSRGSGVTTIRSANKRRGTNYDGY</sequence>
<dbReference type="RefSeq" id="WP_062152207.1">
    <property type="nucleotide sequence ID" value="NZ_CP012373.2"/>
</dbReference>